<feature type="region of interest" description="Disordered" evidence="1">
    <location>
        <begin position="66"/>
        <end position="129"/>
    </location>
</feature>
<reference evidence="2" key="1">
    <citation type="submission" date="2022-11" db="EMBL/GenBank/DDBJ databases">
        <authorList>
            <person name="Kikuchi T."/>
        </authorList>
    </citation>
    <scope>NUCLEOTIDE SEQUENCE</scope>
    <source>
        <strain evidence="2">PS1010</strain>
    </source>
</reference>
<evidence type="ECO:0000313" key="2">
    <source>
        <dbReference type="EMBL" id="CAI5449823.1"/>
    </source>
</evidence>
<gene>
    <name evidence="2" type="ORF">CAMP_LOCUS12460</name>
</gene>
<sequence>MAAPPPPPPTSTPALLANLAVQQTPSSPSDDQALCATLAKKIKEHYLAIEELRQEDRSKWRDLNKRLEKLEHDKSRKDAKEGMKKGSVRNRPKVERKPSLDVKSENKNELTPKKEDNTKEKEDEEEGKK</sequence>
<dbReference type="Proteomes" id="UP001152747">
    <property type="component" value="Unassembled WGS sequence"/>
</dbReference>
<organism evidence="2 3">
    <name type="scientific">Caenorhabditis angaria</name>
    <dbReference type="NCBI Taxonomy" id="860376"/>
    <lineage>
        <taxon>Eukaryota</taxon>
        <taxon>Metazoa</taxon>
        <taxon>Ecdysozoa</taxon>
        <taxon>Nematoda</taxon>
        <taxon>Chromadorea</taxon>
        <taxon>Rhabditida</taxon>
        <taxon>Rhabditina</taxon>
        <taxon>Rhabditomorpha</taxon>
        <taxon>Rhabditoidea</taxon>
        <taxon>Rhabditidae</taxon>
        <taxon>Peloderinae</taxon>
        <taxon>Caenorhabditis</taxon>
    </lineage>
</organism>
<name>A0A9P1IPX4_9PELO</name>
<proteinExistence type="predicted"/>
<dbReference type="EMBL" id="CANHGI010000004">
    <property type="protein sequence ID" value="CAI5449823.1"/>
    <property type="molecule type" value="Genomic_DNA"/>
</dbReference>
<evidence type="ECO:0000256" key="1">
    <source>
        <dbReference type="SAM" id="MobiDB-lite"/>
    </source>
</evidence>
<dbReference type="AlphaFoldDB" id="A0A9P1IPX4"/>
<protein>
    <submittedName>
        <fullName evidence="2">Uncharacterized protein</fullName>
    </submittedName>
</protein>
<evidence type="ECO:0000313" key="3">
    <source>
        <dbReference type="Proteomes" id="UP001152747"/>
    </source>
</evidence>
<comment type="caution">
    <text evidence="2">The sequence shown here is derived from an EMBL/GenBank/DDBJ whole genome shotgun (WGS) entry which is preliminary data.</text>
</comment>
<feature type="compositionally biased region" description="Basic and acidic residues" evidence="1">
    <location>
        <begin position="66"/>
        <end position="84"/>
    </location>
</feature>
<feature type="compositionally biased region" description="Basic and acidic residues" evidence="1">
    <location>
        <begin position="92"/>
        <end position="129"/>
    </location>
</feature>
<keyword evidence="3" id="KW-1185">Reference proteome</keyword>
<accession>A0A9P1IPX4</accession>